<dbReference type="CDD" id="cd04190">
    <property type="entry name" value="Chitin_synth_C"/>
    <property type="match status" value="1"/>
</dbReference>
<feature type="domain" description="Chitin synthase 4-like" evidence="12">
    <location>
        <begin position="283"/>
        <end position="355"/>
    </location>
</feature>
<feature type="compositionally biased region" description="Pro residues" evidence="10">
    <location>
        <begin position="1091"/>
        <end position="1105"/>
    </location>
</feature>
<dbReference type="InterPro" id="IPR054295">
    <property type="entry name" value="CHS4-like_dom"/>
</dbReference>
<dbReference type="AlphaFoldDB" id="A0A1Y2DM98"/>
<evidence type="ECO:0000256" key="7">
    <source>
        <dbReference type="ARBA" id="ARBA00022989"/>
    </source>
</evidence>
<gene>
    <name evidence="13" type="ORF">LY90DRAFT_505906</name>
</gene>
<evidence type="ECO:0000256" key="4">
    <source>
        <dbReference type="ARBA" id="ARBA00022676"/>
    </source>
</evidence>
<dbReference type="InterPro" id="IPR004835">
    <property type="entry name" value="Chitin_synth"/>
</dbReference>
<dbReference type="GO" id="GO:0004100">
    <property type="term" value="F:chitin synthase activity"/>
    <property type="evidence" value="ECO:0007669"/>
    <property type="project" value="UniProtKB-EC"/>
</dbReference>
<feature type="region of interest" description="Disordered" evidence="10">
    <location>
        <begin position="1"/>
        <end position="67"/>
    </location>
</feature>
<feature type="compositionally biased region" description="Pro residues" evidence="10">
    <location>
        <begin position="1062"/>
        <end position="1078"/>
    </location>
</feature>
<dbReference type="PANTHER" id="PTHR22914">
    <property type="entry name" value="CHITIN SYNTHASE"/>
    <property type="match status" value="1"/>
</dbReference>
<evidence type="ECO:0000256" key="8">
    <source>
        <dbReference type="ARBA" id="ARBA00023136"/>
    </source>
</evidence>
<dbReference type="Pfam" id="PF22997">
    <property type="entry name" value="CHS4"/>
    <property type="match status" value="1"/>
</dbReference>
<dbReference type="GO" id="GO:0030428">
    <property type="term" value="C:cell septum"/>
    <property type="evidence" value="ECO:0007669"/>
    <property type="project" value="TreeGrafter"/>
</dbReference>
<evidence type="ECO:0000256" key="11">
    <source>
        <dbReference type="SAM" id="Phobius"/>
    </source>
</evidence>
<evidence type="ECO:0000313" key="14">
    <source>
        <dbReference type="Proteomes" id="UP000193920"/>
    </source>
</evidence>
<dbReference type="GO" id="GO:0005886">
    <property type="term" value="C:plasma membrane"/>
    <property type="evidence" value="ECO:0007669"/>
    <property type="project" value="UniProtKB-SubCell"/>
</dbReference>
<feature type="transmembrane region" description="Helical" evidence="11">
    <location>
        <begin position="781"/>
        <end position="806"/>
    </location>
</feature>
<dbReference type="Proteomes" id="UP000193920">
    <property type="component" value="Unassembled WGS sequence"/>
</dbReference>
<dbReference type="OrthoDB" id="370884at2759"/>
<keyword evidence="5" id="KW-0808">Transferase</keyword>
<keyword evidence="7 11" id="KW-1133">Transmembrane helix</keyword>
<dbReference type="InterPro" id="IPR029044">
    <property type="entry name" value="Nucleotide-diphossugar_trans"/>
</dbReference>
<feature type="compositionally biased region" description="Pro residues" evidence="10">
    <location>
        <begin position="981"/>
        <end position="993"/>
    </location>
</feature>
<protein>
    <recommendedName>
        <fullName evidence="2">chitin synthase</fullName>
        <ecNumber evidence="2">2.4.1.16</ecNumber>
    </recommendedName>
</protein>
<dbReference type="GO" id="GO:0006031">
    <property type="term" value="P:chitin biosynthetic process"/>
    <property type="evidence" value="ECO:0007669"/>
    <property type="project" value="TreeGrafter"/>
</dbReference>
<dbReference type="Pfam" id="PF03142">
    <property type="entry name" value="Chitin_synth_2"/>
    <property type="match status" value="1"/>
</dbReference>
<dbReference type="EC" id="2.4.1.16" evidence="2"/>
<proteinExistence type="predicted"/>
<feature type="region of interest" description="Disordered" evidence="10">
    <location>
        <begin position="948"/>
        <end position="1114"/>
    </location>
</feature>
<accession>A0A1Y2DM98</accession>
<reference evidence="13 14" key="1">
    <citation type="submission" date="2016-08" db="EMBL/GenBank/DDBJ databases">
        <title>A Parts List for Fungal Cellulosomes Revealed by Comparative Genomics.</title>
        <authorList>
            <consortium name="DOE Joint Genome Institute"/>
            <person name="Haitjema C.H."/>
            <person name="Gilmore S.P."/>
            <person name="Henske J.K."/>
            <person name="Solomon K.V."/>
            <person name="De Groot R."/>
            <person name="Kuo A."/>
            <person name="Mondo S.J."/>
            <person name="Salamov A.A."/>
            <person name="Labutti K."/>
            <person name="Zhao Z."/>
            <person name="Chiniquy J."/>
            <person name="Barry K."/>
            <person name="Brewer H.M."/>
            <person name="Purvine S.O."/>
            <person name="Wright A.T."/>
            <person name="Boxma B."/>
            <person name="Van Alen T."/>
            <person name="Hackstein J.H."/>
            <person name="Baker S.E."/>
            <person name="Grigoriev I.V."/>
            <person name="O'Malley M.A."/>
        </authorList>
    </citation>
    <scope>NUCLEOTIDE SEQUENCE [LARGE SCALE GENOMIC DNA]</scope>
    <source>
        <strain evidence="13 14">G1</strain>
    </source>
</reference>
<feature type="compositionally biased region" description="Pro residues" evidence="10">
    <location>
        <begin position="1024"/>
        <end position="1038"/>
    </location>
</feature>
<evidence type="ECO:0000256" key="3">
    <source>
        <dbReference type="ARBA" id="ARBA00022475"/>
    </source>
</evidence>
<evidence type="ECO:0000256" key="1">
    <source>
        <dbReference type="ARBA" id="ARBA00004651"/>
    </source>
</evidence>
<feature type="transmembrane region" description="Helical" evidence="11">
    <location>
        <begin position="369"/>
        <end position="396"/>
    </location>
</feature>
<feature type="compositionally biased region" description="Low complexity" evidence="10">
    <location>
        <begin position="31"/>
        <end position="47"/>
    </location>
</feature>
<evidence type="ECO:0000256" key="5">
    <source>
        <dbReference type="ARBA" id="ARBA00022679"/>
    </source>
</evidence>
<keyword evidence="9" id="KW-0325">Glycoprotein</keyword>
<comment type="subcellular location">
    <subcellularLocation>
        <location evidence="1">Cell membrane</location>
        <topology evidence="1">Multi-pass membrane protein</topology>
    </subcellularLocation>
</comment>
<dbReference type="SUPFAM" id="SSF53448">
    <property type="entry name" value="Nucleotide-diphospho-sugar transferases"/>
    <property type="match status" value="1"/>
</dbReference>
<dbReference type="STRING" id="1754190.A0A1Y2DM98"/>
<dbReference type="PANTHER" id="PTHR22914:SF41">
    <property type="entry name" value="CHITIN SYNTHASE 7"/>
    <property type="match status" value="1"/>
</dbReference>
<comment type="caution">
    <text evidence="13">The sequence shown here is derived from an EMBL/GenBank/DDBJ whole genome shotgun (WGS) entry which is preliminary data.</text>
</comment>
<evidence type="ECO:0000313" key="13">
    <source>
        <dbReference type="EMBL" id="ORY59795.1"/>
    </source>
</evidence>
<keyword evidence="6 11" id="KW-0812">Transmembrane</keyword>
<keyword evidence="14" id="KW-1185">Reference proteome</keyword>
<evidence type="ECO:0000256" key="6">
    <source>
        <dbReference type="ARBA" id="ARBA00022692"/>
    </source>
</evidence>
<sequence>MVTKPTNEKGEDEKRPVIINAHPNNGHSLPRRNTTLTRPNRQPTLRRNLMRNENRPPPAARAGATSGRTLAQTLEPLDIEDEEPSGCWTLTSKILTFWAIRPIRAIFGVGKDRAIVQAWREKIALCMIIFICWLLMGFFTVGIQPVLCPNEKKKEGNSYENNQFINHQSSELSSFYFYRGKGYKVSEVNKKFQEQIDKGVNIKLIPHDFVGKDITPLFRDCQGGENTFFCKNYIHPCAKFYPNSKYDECKIISEDNGKVEYKLDNCINSLLMKVINDPVRPSYEWEEIEKSSLTQYIVYNGIVIKDVNKVGNITLDRETETMFKRSIGTDGTRYFLTTKTMKTLGDCLIQNHAAGYLNKESMGCGLSKIITIVITMAILGVVLTRFIMAVIFSWFVSGKLAQPKPGKKVRHLHTICLVTAYSEGEEGIRCTLNSLASTTYPDKMQLLFVIADGIIVGSGNDRTTPDICVGMIVQDPRLGKPEPKSYFAIADGSKQHNMAKAHAGYYIVDGHKVPVMVIVKCGTPAEAKAAKPGNRGKRDSQLLLMNFLSRVTFDDRMTPLDYDMFRKIKHICGVSPDKFEIVLMVDADTKVLPTSLSYMVTAMINDPMIMGLCGETRIANKTTSWVTWIQVFEYYISHHLGKCFESLFGGVTCLPGCFCMYRIKAPKPGTPNTYVPVLANPDIVEDYSENVVDTLHKKNLLLLGEDRFLTTLMLRTFPKRKMVFITQALCKTIVPDEFKVLLSQRRRWINSTVHNLMELVLVRDLCGTFCFSMQFVVAMELFGTAVLPAAIVFTVYLLVVLGKCIYDGTNNKEVNTLKYIWDNGPIAPLVMLFAVLGLPGILVMLTTQKIIYVLWMIVYLLGLPVWNLVLPVYAFWHFDDFSWGETRKVQGDNGADHSKKEGKFDPSEIPLKRWYEYEKDLRGPNMTYKVSSMAPPVPRPPVIPVSISPQVRPIGPRPSITVTGGPGLGPRPVSIPAPNTNRPPPLGPRPTTVPAPNNSNRPPLGPRPTGPIMNIQPPNSLPRQPVPVPPGVVRPLPPGSRQSLPVPIRPGAIRPVYGSLPRPIPPRPGSMRPIPPGGVRPLQGSVQRQPSPVPHRPNNMRPPPSHNKNNIPKR</sequence>
<evidence type="ECO:0000256" key="2">
    <source>
        <dbReference type="ARBA" id="ARBA00012543"/>
    </source>
</evidence>
<keyword evidence="3" id="KW-1003">Cell membrane</keyword>
<keyword evidence="8 11" id="KW-0472">Membrane</keyword>
<name>A0A1Y2DM98_9FUNG</name>
<keyword evidence="4" id="KW-0328">Glycosyltransferase</keyword>
<feature type="transmembrane region" description="Helical" evidence="11">
    <location>
        <begin position="123"/>
        <end position="143"/>
    </location>
</feature>
<feature type="transmembrane region" description="Helical" evidence="11">
    <location>
        <begin position="852"/>
        <end position="876"/>
    </location>
</feature>
<dbReference type="EMBL" id="MCOG01000063">
    <property type="protein sequence ID" value="ORY59795.1"/>
    <property type="molecule type" value="Genomic_DNA"/>
</dbReference>
<feature type="transmembrane region" description="Helical" evidence="11">
    <location>
        <begin position="826"/>
        <end position="845"/>
    </location>
</feature>
<feature type="compositionally biased region" description="Basic and acidic residues" evidence="10">
    <location>
        <begin position="1"/>
        <end position="16"/>
    </location>
</feature>
<evidence type="ECO:0000259" key="12">
    <source>
        <dbReference type="Pfam" id="PF22997"/>
    </source>
</evidence>
<evidence type="ECO:0000256" key="9">
    <source>
        <dbReference type="ARBA" id="ARBA00023180"/>
    </source>
</evidence>
<evidence type="ECO:0000256" key="10">
    <source>
        <dbReference type="SAM" id="MobiDB-lite"/>
    </source>
</evidence>
<organism evidence="13 14">
    <name type="scientific">Neocallimastix californiae</name>
    <dbReference type="NCBI Taxonomy" id="1754190"/>
    <lineage>
        <taxon>Eukaryota</taxon>
        <taxon>Fungi</taxon>
        <taxon>Fungi incertae sedis</taxon>
        <taxon>Chytridiomycota</taxon>
        <taxon>Chytridiomycota incertae sedis</taxon>
        <taxon>Neocallimastigomycetes</taxon>
        <taxon>Neocallimastigales</taxon>
        <taxon>Neocallimastigaceae</taxon>
        <taxon>Neocallimastix</taxon>
    </lineage>
</organism>